<evidence type="ECO:0000313" key="6">
    <source>
        <dbReference type="EMBL" id="KDQ17926.1"/>
    </source>
</evidence>
<dbReference type="Pfam" id="PF07690">
    <property type="entry name" value="MFS_1"/>
    <property type="match status" value="1"/>
</dbReference>
<dbReference type="InterPro" id="IPR011701">
    <property type="entry name" value="MFS"/>
</dbReference>
<dbReference type="Proteomes" id="UP000027195">
    <property type="component" value="Unassembled WGS sequence"/>
</dbReference>
<dbReference type="GO" id="GO:0022857">
    <property type="term" value="F:transmembrane transporter activity"/>
    <property type="evidence" value="ECO:0007669"/>
    <property type="project" value="InterPro"/>
</dbReference>
<evidence type="ECO:0000256" key="1">
    <source>
        <dbReference type="ARBA" id="ARBA00004141"/>
    </source>
</evidence>
<accession>A0A067N2E5</accession>
<dbReference type="GO" id="GO:0016020">
    <property type="term" value="C:membrane"/>
    <property type="evidence" value="ECO:0007669"/>
    <property type="project" value="UniProtKB-SubCell"/>
</dbReference>
<feature type="transmembrane region" description="Helical" evidence="5">
    <location>
        <begin position="383"/>
        <end position="403"/>
    </location>
</feature>
<keyword evidence="7" id="KW-1185">Reference proteome</keyword>
<dbReference type="OrthoDB" id="3026777at2759"/>
<dbReference type="EMBL" id="KL198022">
    <property type="protein sequence ID" value="KDQ17926.1"/>
    <property type="molecule type" value="Genomic_DNA"/>
</dbReference>
<sequence length="585" mass="62941">MSLQPEPASQPALPQDASIENIHPGELHSQHPGSQDKPWHKVPSPWWLLSTIAIAAMFASSVIAPQTEFQISLACAELRPEYSALRDGSIFMRPGHSGPSAECKADPAVQEAVATLSTIMTTIYGILSCLTTGWWGKLSDRYGRTRVLGVTAFGSFISICIYILVAFAYDKLPGGYRFLILSSISEGIFGGMAAGAAASHAYISDCSDEITRSGWFSMYYGLLFAGVAFGPTLGAVLIETTGTILPVFYLVAAGYVAYIAFFALVVPESLSVEARRDIADKRRAVAAAREEERRAATTPAETQAGGDSKFLRLASQSLIFLEPLAIFLPRQKAAMENGRKQKDWNLTIVAIAFGIFTLLQGSYPYKFQYAIGMFGWDSVQLGIWLTFIGVGRALNLCVVVPLATKYLKREKQPIALPTDSPESEPLLSDLEGCTAPAQLARHPAQYDLILTRLSVVNEFLCYTILTLSVGPKSWTLGTQLSSFSTGFAPLIQSLALSLVRGENGNENNAGALFGGLSVLQALCSGIVGPFIFGTVYVVTVATFPKTIFCVALSITVITFALLGAVRLPGRAPVVECPDVDNADEQ</sequence>
<dbReference type="FunCoup" id="A0A067N2E5">
    <property type="interactions" value="23"/>
</dbReference>
<reference evidence="7" key="1">
    <citation type="journal article" date="2014" name="Proc. Natl. Acad. Sci. U.S.A.">
        <title>Extensive sampling of basidiomycete genomes demonstrates inadequacy of the white-rot/brown-rot paradigm for wood decay fungi.</title>
        <authorList>
            <person name="Riley R."/>
            <person name="Salamov A.A."/>
            <person name="Brown D.W."/>
            <person name="Nagy L.G."/>
            <person name="Floudas D."/>
            <person name="Held B.W."/>
            <person name="Levasseur A."/>
            <person name="Lombard V."/>
            <person name="Morin E."/>
            <person name="Otillar R."/>
            <person name="Lindquist E.A."/>
            <person name="Sun H."/>
            <person name="LaButti K.M."/>
            <person name="Schmutz J."/>
            <person name="Jabbour D."/>
            <person name="Luo H."/>
            <person name="Baker S.E."/>
            <person name="Pisabarro A.G."/>
            <person name="Walton J.D."/>
            <person name="Blanchette R.A."/>
            <person name="Henrissat B."/>
            <person name="Martin F."/>
            <person name="Cullen D."/>
            <person name="Hibbett D.S."/>
            <person name="Grigoriev I.V."/>
        </authorList>
    </citation>
    <scope>NUCLEOTIDE SEQUENCE [LARGE SCALE GENOMIC DNA]</scope>
    <source>
        <strain evidence="7">FD-172 SS1</strain>
    </source>
</reference>
<organism evidence="6 7">
    <name type="scientific">Botryobasidium botryosum (strain FD-172 SS1)</name>
    <dbReference type="NCBI Taxonomy" id="930990"/>
    <lineage>
        <taxon>Eukaryota</taxon>
        <taxon>Fungi</taxon>
        <taxon>Dikarya</taxon>
        <taxon>Basidiomycota</taxon>
        <taxon>Agaricomycotina</taxon>
        <taxon>Agaricomycetes</taxon>
        <taxon>Cantharellales</taxon>
        <taxon>Botryobasidiaceae</taxon>
        <taxon>Botryobasidium</taxon>
    </lineage>
</organism>
<dbReference type="AlphaFoldDB" id="A0A067N2E5"/>
<evidence type="ECO:0000256" key="2">
    <source>
        <dbReference type="ARBA" id="ARBA00022692"/>
    </source>
</evidence>
<evidence type="ECO:0008006" key="8">
    <source>
        <dbReference type="Google" id="ProtNLM"/>
    </source>
</evidence>
<proteinExistence type="predicted"/>
<feature type="transmembrane region" description="Helical" evidence="5">
    <location>
        <begin position="147"/>
        <end position="169"/>
    </location>
</feature>
<feature type="transmembrane region" description="Helical" evidence="5">
    <location>
        <begin position="46"/>
        <end position="64"/>
    </location>
</feature>
<dbReference type="SUPFAM" id="SSF103473">
    <property type="entry name" value="MFS general substrate transporter"/>
    <property type="match status" value="1"/>
</dbReference>
<dbReference type="PANTHER" id="PTHR23507">
    <property type="entry name" value="ZGC:174356"/>
    <property type="match status" value="1"/>
</dbReference>
<feature type="transmembrane region" description="Helical" evidence="5">
    <location>
        <begin position="112"/>
        <end position="135"/>
    </location>
</feature>
<feature type="transmembrane region" description="Helical" evidence="5">
    <location>
        <begin position="511"/>
        <end position="537"/>
    </location>
</feature>
<feature type="transmembrane region" description="Helical" evidence="5">
    <location>
        <begin position="244"/>
        <end position="266"/>
    </location>
</feature>
<feature type="transmembrane region" description="Helical" evidence="5">
    <location>
        <begin position="344"/>
        <end position="363"/>
    </location>
</feature>
<comment type="subcellular location">
    <subcellularLocation>
        <location evidence="1">Membrane</location>
        <topology evidence="1">Multi-pass membrane protein</topology>
    </subcellularLocation>
</comment>
<evidence type="ECO:0000256" key="3">
    <source>
        <dbReference type="ARBA" id="ARBA00022989"/>
    </source>
</evidence>
<evidence type="ECO:0000256" key="4">
    <source>
        <dbReference type="ARBA" id="ARBA00023136"/>
    </source>
</evidence>
<evidence type="ECO:0000313" key="7">
    <source>
        <dbReference type="Proteomes" id="UP000027195"/>
    </source>
</evidence>
<dbReference type="HOGENOM" id="CLU_017517_1_0_1"/>
<gene>
    <name evidence="6" type="ORF">BOTBODRAFT_29237</name>
</gene>
<dbReference type="PANTHER" id="PTHR23507:SF1">
    <property type="entry name" value="FI18259P1-RELATED"/>
    <property type="match status" value="1"/>
</dbReference>
<evidence type="ECO:0000256" key="5">
    <source>
        <dbReference type="SAM" id="Phobius"/>
    </source>
</evidence>
<keyword evidence="3 5" id="KW-1133">Transmembrane helix</keyword>
<keyword evidence="2 5" id="KW-0812">Transmembrane</keyword>
<dbReference type="InParanoid" id="A0A067N2E5"/>
<feature type="transmembrane region" description="Helical" evidence="5">
    <location>
        <begin position="219"/>
        <end position="238"/>
    </location>
</feature>
<keyword evidence="4 5" id="KW-0472">Membrane</keyword>
<protein>
    <recommendedName>
        <fullName evidence="8">Major facilitator superfamily (MFS) profile domain-containing protein</fullName>
    </recommendedName>
</protein>
<feature type="transmembrane region" description="Helical" evidence="5">
    <location>
        <begin position="543"/>
        <end position="565"/>
    </location>
</feature>
<dbReference type="InterPro" id="IPR036259">
    <property type="entry name" value="MFS_trans_sf"/>
</dbReference>
<name>A0A067N2E5_BOTB1</name>
<feature type="transmembrane region" description="Helical" evidence="5">
    <location>
        <begin position="449"/>
        <end position="468"/>
    </location>
</feature>
<feature type="transmembrane region" description="Helical" evidence="5">
    <location>
        <begin position="175"/>
        <end position="198"/>
    </location>
</feature>
<dbReference type="Gene3D" id="1.20.1250.20">
    <property type="entry name" value="MFS general substrate transporter like domains"/>
    <property type="match status" value="1"/>
</dbReference>